<sequence length="543" mass="60875">MRDFQEHYQQQPWHMVEQYLGARPPVPPNAPKESFAIKMVYVRDCNTFQQTPTRTRCVSTPGATLCSSSVDLGSHLMAPVAEGLRHVCATFVGECCTCLDVQITLLCFREEDYGYCRMCSADIVVNLPHISRHVPPEVAVDALIGARQGAQDVQEGHLLQWRGRIDRLTRDEALIPDWMRSQAEVHTWHSTVPMVCFNFVGMHRIDRVIRQYGGEQPVPRHPVDVTRFMTSTARGDDVWWPTRQETWYDGWRRRMSSDVMVTVHAGTDPRGTRQYYDWYVGAAAGIRFLTRAANLNDPRWNMAPPDLPADSVHARDELTMPDDAPAPRRRGTQEPPPRMAAPVRGRLTRRDQRRRTRMLLAGAAAHMDEERVEEEQEYDRQKSLLQDGGDDGRDDGGDPVHDDVGFQILIPTGSSSGLISFSPTSARQFPSPFHAGTSSEFIPQSQDQAGLDMAYQIQTCPPDQLASLVASFRASRGVPSDHVSSSGQPVPPPPSTTQVERGTWVPTYSSPPVVGIRSLIRPALDMSGPHRHRTTHPHRITAT</sequence>
<dbReference type="InterPro" id="IPR019557">
    <property type="entry name" value="AminoTfrase-like_pln_mobile"/>
</dbReference>
<feature type="region of interest" description="Disordered" evidence="1">
    <location>
        <begin position="477"/>
        <end position="502"/>
    </location>
</feature>
<dbReference type="Proteomes" id="UP001341840">
    <property type="component" value="Unassembled WGS sequence"/>
</dbReference>
<evidence type="ECO:0000313" key="4">
    <source>
        <dbReference type="Proteomes" id="UP001341840"/>
    </source>
</evidence>
<evidence type="ECO:0000313" key="3">
    <source>
        <dbReference type="EMBL" id="MED6157823.1"/>
    </source>
</evidence>
<accession>A0ABU6UCH7</accession>
<reference evidence="3 4" key="1">
    <citation type="journal article" date="2023" name="Plants (Basel)">
        <title>Bridging the Gap: Combining Genomics and Transcriptomics Approaches to Understand Stylosanthes scabra, an Orphan Legume from the Brazilian Caatinga.</title>
        <authorList>
            <person name="Ferreira-Neto J.R.C."/>
            <person name="da Silva M.D."/>
            <person name="Binneck E."/>
            <person name="de Melo N.F."/>
            <person name="da Silva R.H."/>
            <person name="de Melo A.L.T.M."/>
            <person name="Pandolfi V."/>
            <person name="Bustamante F.O."/>
            <person name="Brasileiro-Vidal A.C."/>
            <person name="Benko-Iseppon A.M."/>
        </authorList>
    </citation>
    <scope>NUCLEOTIDE SEQUENCE [LARGE SCALE GENOMIC DNA]</scope>
    <source>
        <tissue evidence="3">Leaves</tissue>
    </source>
</reference>
<feature type="region of interest" description="Disordered" evidence="1">
    <location>
        <begin position="318"/>
        <end position="403"/>
    </location>
</feature>
<dbReference type="EMBL" id="JASCZI010120932">
    <property type="protein sequence ID" value="MED6157823.1"/>
    <property type="molecule type" value="Genomic_DNA"/>
</dbReference>
<feature type="compositionally biased region" description="Basic and acidic residues" evidence="1">
    <location>
        <begin position="390"/>
        <end position="403"/>
    </location>
</feature>
<dbReference type="Pfam" id="PF10536">
    <property type="entry name" value="PMD"/>
    <property type="match status" value="1"/>
</dbReference>
<evidence type="ECO:0000259" key="2">
    <source>
        <dbReference type="Pfam" id="PF10536"/>
    </source>
</evidence>
<evidence type="ECO:0000256" key="1">
    <source>
        <dbReference type="SAM" id="MobiDB-lite"/>
    </source>
</evidence>
<protein>
    <recommendedName>
        <fullName evidence="2">Aminotransferase-like plant mobile domain-containing protein</fullName>
    </recommendedName>
</protein>
<comment type="caution">
    <text evidence="3">The sequence shown here is derived from an EMBL/GenBank/DDBJ whole genome shotgun (WGS) entry which is preliminary data.</text>
</comment>
<keyword evidence="4" id="KW-1185">Reference proteome</keyword>
<gene>
    <name evidence="3" type="ORF">PIB30_027081</name>
</gene>
<organism evidence="3 4">
    <name type="scientific">Stylosanthes scabra</name>
    <dbReference type="NCBI Taxonomy" id="79078"/>
    <lineage>
        <taxon>Eukaryota</taxon>
        <taxon>Viridiplantae</taxon>
        <taxon>Streptophyta</taxon>
        <taxon>Embryophyta</taxon>
        <taxon>Tracheophyta</taxon>
        <taxon>Spermatophyta</taxon>
        <taxon>Magnoliopsida</taxon>
        <taxon>eudicotyledons</taxon>
        <taxon>Gunneridae</taxon>
        <taxon>Pentapetalae</taxon>
        <taxon>rosids</taxon>
        <taxon>fabids</taxon>
        <taxon>Fabales</taxon>
        <taxon>Fabaceae</taxon>
        <taxon>Papilionoideae</taxon>
        <taxon>50 kb inversion clade</taxon>
        <taxon>dalbergioids sensu lato</taxon>
        <taxon>Dalbergieae</taxon>
        <taxon>Pterocarpus clade</taxon>
        <taxon>Stylosanthes</taxon>
    </lineage>
</organism>
<name>A0ABU6UCH7_9FABA</name>
<feature type="domain" description="Aminotransferase-like plant mobile" evidence="2">
    <location>
        <begin position="175"/>
        <end position="279"/>
    </location>
</feature>
<proteinExistence type="predicted"/>